<gene>
    <name evidence="1" type="ORF">ACFSDX_24215</name>
</gene>
<evidence type="ECO:0000313" key="2">
    <source>
        <dbReference type="Proteomes" id="UP001597197"/>
    </source>
</evidence>
<comment type="caution">
    <text evidence="1">The sequence shown here is derived from an EMBL/GenBank/DDBJ whole genome shotgun (WGS) entry which is preliminary data.</text>
</comment>
<dbReference type="RefSeq" id="WP_382319747.1">
    <property type="nucleotide sequence ID" value="NZ_JBHUIA010000011.1"/>
</dbReference>
<reference evidence="2" key="1">
    <citation type="journal article" date="2019" name="Int. J. Syst. Evol. Microbiol.">
        <title>The Global Catalogue of Microorganisms (GCM) 10K type strain sequencing project: providing services to taxonomists for standard genome sequencing and annotation.</title>
        <authorList>
            <consortium name="The Broad Institute Genomics Platform"/>
            <consortium name="The Broad Institute Genome Sequencing Center for Infectious Disease"/>
            <person name="Wu L."/>
            <person name="Ma J."/>
        </authorList>
    </citation>
    <scope>NUCLEOTIDE SEQUENCE [LARGE SCALE GENOMIC DNA]</scope>
    <source>
        <strain evidence="2">CGMCC 1.15795</strain>
    </source>
</reference>
<accession>A0ABW4R1S1</accession>
<organism evidence="1 2">
    <name type="scientific">Hymenobacter bucti</name>
    <dbReference type="NCBI Taxonomy" id="1844114"/>
    <lineage>
        <taxon>Bacteria</taxon>
        <taxon>Pseudomonadati</taxon>
        <taxon>Bacteroidota</taxon>
        <taxon>Cytophagia</taxon>
        <taxon>Cytophagales</taxon>
        <taxon>Hymenobacteraceae</taxon>
        <taxon>Hymenobacter</taxon>
    </lineage>
</organism>
<proteinExistence type="predicted"/>
<keyword evidence="2" id="KW-1185">Reference proteome</keyword>
<protein>
    <recommendedName>
        <fullName evidence="3">DUF2490 domain-containing protein</fullName>
    </recommendedName>
</protein>
<evidence type="ECO:0000313" key="1">
    <source>
        <dbReference type="EMBL" id="MFD1875559.1"/>
    </source>
</evidence>
<name>A0ABW4R1S1_9BACT</name>
<evidence type="ECO:0008006" key="3">
    <source>
        <dbReference type="Google" id="ProtNLM"/>
    </source>
</evidence>
<dbReference type="Proteomes" id="UP001597197">
    <property type="component" value="Unassembled WGS sequence"/>
</dbReference>
<dbReference type="EMBL" id="JBHUFD010000019">
    <property type="protein sequence ID" value="MFD1875559.1"/>
    <property type="molecule type" value="Genomic_DNA"/>
</dbReference>
<sequence length="230" mass="25952">MMLLALSTCTPPKQTHVDLRTWVVVNHTADTLTVRVHYLLDSVQLSASDARQARQRWHTDSLAYGGRGLLRHPFWRLSTHQGHWYQVDEHQGEVNPFLDNTPTVRVGRLDSLSTWRQFEAGTLPTYLPIGRAASLDRVHGVVTYRVAPHRKQVLTTEYALSSSSQALVESALSRSQALVGLSVTQGNAHRTLLPGKALTDLFRSIEYLPAKDYNWYQRQLTIGATLQIED</sequence>